<dbReference type="InterPro" id="IPR005039">
    <property type="entry name" value="Ant_C"/>
</dbReference>
<protein>
    <submittedName>
        <fullName evidence="2">Rha family transcriptional regulator</fullName>
    </submittedName>
</protein>
<evidence type="ECO:0000313" key="2">
    <source>
        <dbReference type="EMBL" id="NGU31064.1"/>
    </source>
</evidence>
<name>A0AAP6WP10_CLOPF</name>
<sequence length="225" mass="26259">MKKIKKEIEILKNNGINSLVNFNESTYTNSRGKTYPCFSLNRDGMLQMLNSESALVRYKTIEYINKLEQQNNPMQQYLNMSEEDRAIAYFQQRKEIKMLELENKQKDQVIGELKPKADYTDVILKSVDALTITQIAKDYGLSGQTMNKTLHDLGVQYKQSGQWLLYSKYQSCGYTKSDTYKYENNNGEVRTKINTKWTQKGRLFLYNLLKENDILPLIEKVQEAA</sequence>
<dbReference type="InterPro" id="IPR014054">
    <property type="entry name" value="Phage_regulatory_Rha"/>
</dbReference>
<comment type="caution">
    <text evidence="2">The sequence shown here is derived from an EMBL/GenBank/DDBJ whole genome shotgun (WGS) entry which is preliminary data.</text>
</comment>
<dbReference type="AlphaFoldDB" id="A0AAP6WP10"/>
<accession>A0AAP6WP10</accession>
<dbReference type="GO" id="GO:0003677">
    <property type="term" value="F:DNA binding"/>
    <property type="evidence" value="ECO:0007669"/>
    <property type="project" value="InterPro"/>
</dbReference>
<proteinExistence type="predicted"/>
<dbReference type="Pfam" id="PF09669">
    <property type="entry name" value="Phage_pRha"/>
    <property type="match status" value="1"/>
</dbReference>
<evidence type="ECO:0000313" key="3">
    <source>
        <dbReference type="Proteomes" id="UP000481454"/>
    </source>
</evidence>
<evidence type="ECO:0000259" key="1">
    <source>
        <dbReference type="Pfam" id="PF03374"/>
    </source>
</evidence>
<dbReference type="EMBL" id="JAALLZ010000006">
    <property type="protein sequence ID" value="NGU31064.1"/>
    <property type="molecule type" value="Genomic_DNA"/>
</dbReference>
<feature type="domain" description="Antirepressor protein C-terminal" evidence="1">
    <location>
        <begin position="108"/>
        <end position="211"/>
    </location>
</feature>
<gene>
    <name evidence="2" type="ORF">G6Z34_13315</name>
</gene>
<organism evidence="2 3">
    <name type="scientific">Clostridium perfringens</name>
    <dbReference type="NCBI Taxonomy" id="1502"/>
    <lineage>
        <taxon>Bacteria</taxon>
        <taxon>Bacillati</taxon>
        <taxon>Bacillota</taxon>
        <taxon>Clostridia</taxon>
        <taxon>Eubacteriales</taxon>
        <taxon>Clostridiaceae</taxon>
        <taxon>Clostridium</taxon>
    </lineage>
</organism>
<dbReference type="Proteomes" id="UP000481454">
    <property type="component" value="Unassembled WGS sequence"/>
</dbReference>
<dbReference type="Pfam" id="PF03374">
    <property type="entry name" value="ANT"/>
    <property type="match status" value="1"/>
</dbReference>
<reference evidence="2 3" key="1">
    <citation type="submission" date="2020-02" db="EMBL/GenBank/DDBJ databases">
        <title>Genomic Insights into the Phylogeny and Genetic Plasticity of the Human and Animal Enteric Pathogen Clostridium perfringens.</title>
        <authorList>
            <person name="Feng Y."/>
            <person name="Hu Y."/>
        </authorList>
    </citation>
    <scope>NUCLEOTIDE SEQUENCE [LARGE SCALE GENOMIC DNA]</scope>
    <source>
        <strain evidence="2 3">CP-40</strain>
    </source>
</reference>